<organism evidence="2 3">
    <name type="scientific">Vitrella brassicaformis (strain CCMP3155)</name>
    <dbReference type="NCBI Taxonomy" id="1169540"/>
    <lineage>
        <taxon>Eukaryota</taxon>
        <taxon>Sar</taxon>
        <taxon>Alveolata</taxon>
        <taxon>Colpodellida</taxon>
        <taxon>Vitrellaceae</taxon>
        <taxon>Vitrella</taxon>
    </lineage>
</organism>
<dbReference type="VEuPathDB" id="CryptoDB:Vbra_12922"/>
<feature type="region of interest" description="Disordered" evidence="1">
    <location>
        <begin position="1"/>
        <end position="38"/>
    </location>
</feature>
<name>A0A0G4ER67_VITBC</name>
<sequence length="165" mass="18014">MEDGRQVKRSYHTPAASSSAAAGGGGGGESDGERQRREERERVLWQGITDEPGLRVSIVAFLPLYLLVQLSQSIYQQAAPAHTHLTISCGTCEERCFWRRIPAPLVSQLGALLTHLTTIVLRRPFHAALWCLDVFVALVEGHVAGDVQPTWAAGPCRPSPSKRFG</sequence>
<evidence type="ECO:0000313" key="2">
    <source>
        <dbReference type="EMBL" id="CEM00738.1"/>
    </source>
</evidence>
<evidence type="ECO:0000313" key="3">
    <source>
        <dbReference type="Proteomes" id="UP000041254"/>
    </source>
</evidence>
<reference evidence="2 3" key="1">
    <citation type="submission" date="2014-11" db="EMBL/GenBank/DDBJ databases">
        <authorList>
            <person name="Zhu J."/>
            <person name="Qi W."/>
            <person name="Song R."/>
        </authorList>
    </citation>
    <scope>NUCLEOTIDE SEQUENCE [LARGE SCALE GENOMIC DNA]</scope>
</reference>
<dbReference type="AlphaFoldDB" id="A0A0G4ER67"/>
<gene>
    <name evidence="2" type="ORF">Vbra_12922</name>
</gene>
<proteinExistence type="predicted"/>
<dbReference type="PhylomeDB" id="A0A0G4ER67"/>
<accession>A0A0G4ER67</accession>
<evidence type="ECO:0000256" key="1">
    <source>
        <dbReference type="SAM" id="MobiDB-lite"/>
    </source>
</evidence>
<dbReference type="InParanoid" id="A0A0G4ER67"/>
<keyword evidence="3" id="KW-1185">Reference proteome</keyword>
<protein>
    <submittedName>
        <fullName evidence="2">Uncharacterized protein</fullName>
    </submittedName>
</protein>
<dbReference type="EMBL" id="CDMY01000298">
    <property type="protein sequence ID" value="CEM00738.1"/>
    <property type="molecule type" value="Genomic_DNA"/>
</dbReference>
<dbReference type="Proteomes" id="UP000041254">
    <property type="component" value="Unassembled WGS sequence"/>
</dbReference>